<dbReference type="InterPro" id="IPR002401">
    <property type="entry name" value="Cyt_P450_E_grp-I"/>
</dbReference>
<dbReference type="PANTHER" id="PTHR46300:SF7">
    <property type="entry name" value="P450, PUTATIVE (EUROFUNG)-RELATED"/>
    <property type="match status" value="1"/>
</dbReference>
<evidence type="ECO:0000256" key="10">
    <source>
        <dbReference type="RuleBase" id="RU000461"/>
    </source>
</evidence>
<keyword evidence="7 9" id="KW-0408">Iron</keyword>
<evidence type="ECO:0000313" key="12">
    <source>
        <dbReference type="Proteomes" id="UP000823399"/>
    </source>
</evidence>
<dbReference type="Gene3D" id="1.10.630.10">
    <property type="entry name" value="Cytochrome P450"/>
    <property type="match status" value="1"/>
</dbReference>
<feature type="binding site" description="axial binding residue" evidence="9">
    <location>
        <position position="439"/>
    </location>
    <ligand>
        <name>heme</name>
        <dbReference type="ChEBI" id="CHEBI:30413"/>
    </ligand>
    <ligandPart>
        <name>Fe</name>
        <dbReference type="ChEBI" id="CHEBI:18248"/>
    </ligandPart>
</feature>
<keyword evidence="4 9" id="KW-0349">Heme</keyword>
<comment type="cofactor">
    <cofactor evidence="1 9">
        <name>heme</name>
        <dbReference type="ChEBI" id="CHEBI:30413"/>
    </cofactor>
</comment>
<dbReference type="InterPro" id="IPR001128">
    <property type="entry name" value="Cyt_P450"/>
</dbReference>
<evidence type="ECO:0000313" key="11">
    <source>
        <dbReference type="EMBL" id="KAG2089994.1"/>
    </source>
</evidence>
<dbReference type="GO" id="GO:0016705">
    <property type="term" value="F:oxidoreductase activity, acting on paired donors, with incorporation or reduction of molecular oxygen"/>
    <property type="evidence" value="ECO:0007669"/>
    <property type="project" value="InterPro"/>
</dbReference>
<evidence type="ECO:0000256" key="2">
    <source>
        <dbReference type="ARBA" id="ARBA00005179"/>
    </source>
</evidence>
<keyword evidence="6 10" id="KW-0560">Oxidoreductase</keyword>
<dbReference type="PROSITE" id="PS00086">
    <property type="entry name" value="CYTOCHROME_P450"/>
    <property type="match status" value="1"/>
</dbReference>
<comment type="caution">
    <text evidence="11">The sequence shown here is derived from an EMBL/GenBank/DDBJ whole genome shotgun (WGS) entry which is preliminary data.</text>
</comment>
<accession>A0A9P7EUH6</accession>
<evidence type="ECO:0000256" key="5">
    <source>
        <dbReference type="ARBA" id="ARBA00022723"/>
    </source>
</evidence>
<keyword evidence="8 10" id="KW-0503">Monooxygenase</keyword>
<evidence type="ECO:0000256" key="7">
    <source>
        <dbReference type="ARBA" id="ARBA00023004"/>
    </source>
</evidence>
<dbReference type="Proteomes" id="UP000823399">
    <property type="component" value="Unassembled WGS sequence"/>
</dbReference>
<sequence length="557" mass="62341">MALAVDRHLAILAGISLSFVARQNNAPLPPGPVPLPLLGSVLSIDAYEPWLTYTEWGAVYGDLVFVRSLDEEMVVINSQHIAEALLDKRSRIYSDRPYLATLEPYGLSIDFGFIAYGDEWRLCRRLFHQTFRPESAAKFRPMQIKRAREIIVNLVDDPENYYDHFATFSLSVVMSTVYDYNISARDDPMVQTVIKALVPGLTVLSPERALMLKTFPFLLKVPDWCWGSSIKRSARGSTERINEMAEMPFRYVQQHMADGSSLAQSSMVAENLQRMETQEEAFKPAFENALKKAATTAIIASYETSAATLMIFFLAMVLYPEVQKRAQAEIDSVIGKERLPTFEDRASLPYIEAVLRETWRWQPAAPLGVAHAASSDDVYDGYFIPKGAIITYNTWGITRDEKRYPDASNFIPERFIDSDGALTSDDPAQYIFGLGRRACPGRYNADSSAWAAIATMLATLDISPAKDDQGKEISFTPEFIPGLVRYLTFFVSFCPLVTNSFVAPGFLRPSLAVFRPDLTFIQTLWIVGGLPSFEKKGQFAIRGRGDIAIDQVILASV</sequence>
<dbReference type="SUPFAM" id="SSF48264">
    <property type="entry name" value="Cytochrome P450"/>
    <property type="match status" value="1"/>
</dbReference>
<evidence type="ECO:0000256" key="6">
    <source>
        <dbReference type="ARBA" id="ARBA00023002"/>
    </source>
</evidence>
<keyword evidence="12" id="KW-1185">Reference proteome</keyword>
<evidence type="ECO:0000256" key="1">
    <source>
        <dbReference type="ARBA" id="ARBA00001971"/>
    </source>
</evidence>
<dbReference type="RefSeq" id="XP_041286053.1">
    <property type="nucleotide sequence ID" value="XM_041442453.1"/>
</dbReference>
<dbReference type="EMBL" id="JABBWM010000107">
    <property type="protein sequence ID" value="KAG2089994.1"/>
    <property type="molecule type" value="Genomic_DNA"/>
</dbReference>
<dbReference type="AlphaFoldDB" id="A0A9P7EUH6"/>
<evidence type="ECO:0000256" key="8">
    <source>
        <dbReference type="ARBA" id="ARBA00023033"/>
    </source>
</evidence>
<evidence type="ECO:0000256" key="9">
    <source>
        <dbReference type="PIRSR" id="PIRSR602401-1"/>
    </source>
</evidence>
<gene>
    <name evidence="11" type="ORF">F5147DRAFT_780443</name>
</gene>
<reference evidence="11" key="1">
    <citation type="journal article" date="2020" name="New Phytol.">
        <title>Comparative genomics reveals dynamic genome evolution in host specialist ectomycorrhizal fungi.</title>
        <authorList>
            <person name="Lofgren L.A."/>
            <person name="Nguyen N.H."/>
            <person name="Vilgalys R."/>
            <person name="Ruytinx J."/>
            <person name="Liao H.L."/>
            <person name="Branco S."/>
            <person name="Kuo A."/>
            <person name="LaButti K."/>
            <person name="Lipzen A."/>
            <person name="Andreopoulos W."/>
            <person name="Pangilinan J."/>
            <person name="Riley R."/>
            <person name="Hundley H."/>
            <person name="Na H."/>
            <person name="Barry K."/>
            <person name="Grigoriev I.V."/>
            <person name="Stajich J.E."/>
            <person name="Kennedy P.G."/>
        </authorList>
    </citation>
    <scope>NUCLEOTIDE SEQUENCE</scope>
    <source>
        <strain evidence="11">FC423</strain>
    </source>
</reference>
<name>A0A9P7EUH6_9AGAM</name>
<proteinExistence type="inferred from homology"/>
<comment type="similarity">
    <text evidence="3 10">Belongs to the cytochrome P450 family.</text>
</comment>
<dbReference type="OrthoDB" id="1055148at2759"/>
<dbReference type="GO" id="GO:0020037">
    <property type="term" value="F:heme binding"/>
    <property type="evidence" value="ECO:0007669"/>
    <property type="project" value="InterPro"/>
</dbReference>
<dbReference type="InterPro" id="IPR017972">
    <property type="entry name" value="Cyt_P450_CS"/>
</dbReference>
<protein>
    <submittedName>
        <fullName evidence="11">Cytochrome P450</fullName>
    </submittedName>
</protein>
<dbReference type="PRINTS" id="PR00463">
    <property type="entry name" value="EP450I"/>
</dbReference>
<dbReference type="CDD" id="cd11065">
    <property type="entry name" value="CYP64-like"/>
    <property type="match status" value="1"/>
</dbReference>
<organism evidence="11 12">
    <name type="scientific">Suillus discolor</name>
    <dbReference type="NCBI Taxonomy" id="1912936"/>
    <lineage>
        <taxon>Eukaryota</taxon>
        <taxon>Fungi</taxon>
        <taxon>Dikarya</taxon>
        <taxon>Basidiomycota</taxon>
        <taxon>Agaricomycotina</taxon>
        <taxon>Agaricomycetes</taxon>
        <taxon>Agaricomycetidae</taxon>
        <taxon>Boletales</taxon>
        <taxon>Suillineae</taxon>
        <taxon>Suillaceae</taxon>
        <taxon>Suillus</taxon>
    </lineage>
</organism>
<evidence type="ECO:0000256" key="4">
    <source>
        <dbReference type="ARBA" id="ARBA00022617"/>
    </source>
</evidence>
<dbReference type="PANTHER" id="PTHR46300">
    <property type="entry name" value="P450, PUTATIVE (EUROFUNG)-RELATED-RELATED"/>
    <property type="match status" value="1"/>
</dbReference>
<dbReference type="InterPro" id="IPR050364">
    <property type="entry name" value="Cytochrome_P450_fung"/>
</dbReference>
<comment type="pathway">
    <text evidence="2">Secondary metabolite biosynthesis.</text>
</comment>
<keyword evidence="5 9" id="KW-0479">Metal-binding</keyword>
<evidence type="ECO:0000256" key="3">
    <source>
        <dbReference type="ARBA" id="ARBA00010617"/>
    </source>
</evidence>
<dbReference type="InterPro" id="IPR036396">
    <property type="entry name" value="Cyt_P450_sf"/>
</dbReference>
<dbReference type="GeneID" id="64704712"/>
<dbReference type="Pfam" id="PF00067">
    <property type="entry name" value="p450"/>
    <property type="match status" value="1"/>
</dbReference>
<dbReference type="GO" id="GO:0004497">
    <property type="term" value="F:monooxygenase activity"/>
    <property type="evidence" value="ECO:0007669"/>
    <property type="project" value="UniProtKB-KW"/>
</dbReference>
<dbReference type="GO" id="GO:0005506">
    <property type="term" value="F:iron ion binding"/>
    <property type="evidence" value="ECO:0007669"/>
    <property type="project" value="InterPro"/>
</dbReference>